<accession>A0A382GUD3</accession>
<proteinExistence type="predicted"/>
<name>A0A382GUD3_9ZZZZ</name>
<feature type="non-terminal residue" evidence="1">
    <location>
        <position position="487"/>
    </location>
</feature>
<dbReference type="EMBL" id="UINC01057047">
    <property type="protein sequence ID" value="SVB77791.1"/>
    <property type="molecule type" value="Genomic_DNA"/>
</dbReference>
<organism evidence="1">
    <name type="scientific">marine metagenome</name>
    <dbReference type="NCBI Taxonomy" id="408172"/>
    <lineage>
        <taxon>unclassified sequences</taxon>
        <taxon>metagenomes</taxon>
        <taxon>ecological metagenomes</taxon>
    </lineage>
</organism>
<evidence type="ECO:0000313" key="1">
    <source>
        <dbReference type="EMBL" id="SVB77791.1"/>
    </source>
</evidence>
<protein>
    <submittedName>
        <fullName evidence="1">Uncharacterized protein</fullName>
    </submittedName>
</protein>
<sequence>YPDSTGAAYEYECVSGFADNPEWANMLPRLVLEAGTYYITVDDRQSNNTDNATVKTWFGYSLLVNSTSISGSLNSIDYYFNQEVFGGDYQSVYEGSGIGLEISDFSVTIEDNGGNATSAVFTSITNLFNNSLSGGEEEIRLNIEYSAPPSGIEIAIISPASVSSVFNVIGVPLLNVEGDSIYLDEGECFDQELTEEDLPFNRVTDMSIANDNWDFENFSGMEWNAFESQINTRNGKDYTYKLTLTEPRTIYVTTCDDSTDLDVQIAIFTANCDMSSWILYQDDSNFKIVYPDGTWEEYQFECISGFESIPYVGNMIPRIDLEAGDYYVVVDDREYFTDTDGTIGTWIGYSLLIDSTSISENFNGMEYYFNQEVYGGDYPDVYAGNGSGLEISDFSITIESNGGNTDSAWFHSITNLLNNPLSGGEEDIRLNIDYSAPSSGTEVAIISPASVSSVFNVIGVPLLNVEGDSINLPDQAPPSLSFNPDVG</sequence>
<dbReference type="AlphaFoldDB" id="A0A382GUD3"/>
<gene>
    <name evidence="1" type="ORF">METZ01_LOCUS230645</name>
</gene>
<reference evidence="1" key="1">
    <citation type="submission" date="2018-05" db="EMBL/GenBank/DDBJ databases">
        <authorList>
            <person name="Lanie J.A."/>
            <person name="Ng W.-L."/>
            <person name="Kazmierczak K.M."/>
            <person name="Andrzejewski T.M."/>
            <person name="Davidsen T.M."/>
            <person name="Wayne K.J."/>
            <person name="Tettelin H."/>
            <person name="Glass J.I."/>
            <person name="Rusch D."/>
            <person name="Podicherti R."/>
            <person name="Tsui H.-C.T."/>
            <person name="Winkler M.E."/>
        </authorList>
    </citation>
    <scope>NUCLEOTIDE SEQUENCE</scope>
</reference>
<feature type="non-terminal residue" evidence="1">
    <location>
        <position position="1"/>
    </location>
</feature>